<keyword evidence="2" id="KW-1185">Reference proteome</keyword>
<evidence type="ECO:0000313" key="2">
    <source>
        <dbReference type="Proteomes" id="UP000830055"/>
    </source>
</evidence>
<evidence type="ECO:0000313" key="1">
    <source>
        <dbReference type="EMBL" id="BDD86033.1"/>
    </source>
</evidence>
<dbReference type="Proteomes" id="UP000830055">
    <property type="component" value="Chromosome"/>
</dbReference>
<dbReference type="RefSeq" id="WP_284153136.1">
    <property type="nucleotide sequence ID" value="NZ_AP025516.1"/>
</dbReference>
<protein>
    <submittedName>
        <fullName evidence="1">Uncharacterized protein</fullName>
    </submittedName>
</protein>
<accession>A0ABM7W553</accession>
<name>A0ABM7W553_9BACT</name>
<sequence length="112" mass="12216">MKKAVVGILAMVLLGVGGWYYLAEVQATPIAKIVANPRDYAGKEIAIAGKVSDRFSFFVIKYFALQDQTGEMIVVTDRPLPAVGTTVRVKGHIEEGFSLADQQALVFVESRQ</sequence>
<gene>
    <name evidence="1" type="ORF">DPPLL_03980</name>
</gene>
<reference evidence="1 2" key="1">
    <citation type="submission" date="2022-01" db="EMBL/GenBank/DDBJ databases">
        <title>Desulfofustis limnae sp. nov., a novel mesophilic sulfate-reducing bacterium isolated from marsh soil.</title>
        <authorList>
            <person name="Watanabe M."/>
            <person name="Takahashi A."/>
            <person name="Kojima H."/>
            <person name="Fukui M."/>
        </authorList>
    </citation>
    <scope>NUCLEOTIDE SEQUENCE [LARGE SCALE GENOMIC DNA]</scope>
    <source>
        <strain evidence="1 2">PPLL</strain>
    </source>
</reference>
<dbReference type="EMBL" id="AP025516">
    <property type="protein sequence ID" value="BDD86033.1"/>
    <property type="molecule type" value="Genomic_DNA"/>
</dbReference>
<proteinExistence type="predicted"/>
<organism evidence="1 2">
    <name type="scientific">Desulfofustis limnaeus</name>
    <dbReference type="NCBI Taxonomy" id="2740163"/>
    <lineage>
        <taxon>Bacteria</taxon>
        <taxon>Pseudomonadati</taxon>
        <taxon>Thermodesulfobacteriota</taxon>
        <taxon>Desulfobulbia</taxon>
        <taxon>Desulfobulbales</taxon>
        <taxon>Desulfocapsaceae</taxon>
        <taxon>Desulfofustis</taxon>
    </lineage>
</organism>